<accession>A0A7K6FEL4</accession>
<gene>
    <name evidence="12" type="primary">Gfm1</name>
    <name evidence="12" type="ORF">DAPCHR_R01392</name>
</gene>
<dbReference type="FunFam" id="2.40.30.10:FF:000022">
    <property type="entry name" value="Elongation factor G, mitochondrial"/>
    <property type="match status" value="1"/>
</dbReference>
<dbReference type="GO" id="GO:0005525">
    <property type="term" value="F:GTP binding"/>
    <property type="evidence" value="ECO:0007669"/>
    <property type="project" value="UniProtKB-KW"/>
</dbReference>
<dbReference type="SUPFAM" id="SSF50447">
    <property type="entry name" value="Translation proteins"/>
    <property type="match status" value="1"/>
</dbReference>
<keyword evidence="4" id="KW-0378">Hydrolase</keyword>
<evidence type="ECO:0000256" key="10">
    <source>
        <dbReference type="ARBA" id="ARBA00083327"/>
    </source>
</evidence>
<dbReference type="InterPro" id="IPR014721">
    <property type="entry name" value="Ribsml_uS5_D2-typ_fold_subgr"/>
</dbReference>
<evidence type="ECO:0000256" key="5">
    <source>
        <dbReference type="ARBA" id="ARBA00022917"/>
    </source>
</evidence>
<dbReference type="InterPro" id="IPR027417">
    <property type="entry name" value="P-loop_NTPase"/>
</dbReference>
<comment type="catalytic activity">
    <reaction evidence="9">
        <text>GTP + H2O = GDP + phosphate + H(+)</text>
        <dbReference type="Rhea" id="RHEA:19669"/>
        <dbReference type="ChEBI" id="CHEBI:15377"/>
        <dbReference type="ChEBI" id="CHEBI:15378"/>
        <dbReference type="ChEBI" id="CHEBI:37565"/>
        <dbReference type="ChEBI" id="CHEBI:43474"/>
        <dbReference type="ChEBI" id="CHEBI:58189"/>
    </reaction>
    <physiologicalReaction direction="left-to-right" evidence="9">
        <dbReference type="Rhea" id="RHEA:19670"/>
    </physiologicalReaction>
</comment>
<dbReference type="InterPro" id="IPR041095">
    <property type="entry name" value="EFG_II"/>
</dbReference>
<evidence type="ECO:0000256" key="8">
    <source>
        <dbReference type="ARBA" id="ARBA00023134"/>
    </source>
</evidence>
<dbReference type="SUPFAM" id="SSF52540">
    <property type="entry name" value="P-loop containing nucleoside triphosphate hydrolases"/>
    <property type="match status" value="1"/>
</dbReference>
<organism evidence="12 13">
    <name type="scientific">Daphoenositta chrysoptera</name>
    <name type="common">varied sittella</name>
    <dbReference type="NCBI Taxonomy" id="254528"/>
    <lineage>
        <taxon>Eukaryota</taxon>
        <taxon>Metazoa</taxon>
        <taxon>Chordata</taxon>
        <taxon>Craniata</taxon>
        <taxon>Vertebrata</taxon>
        <taxon>Euteleostomi</taxon>
        <taxon>Archelosauria</taxon>
        <taxon>Archosauria</taxon>
        <taxon>Dinosauria</taxon>
        <taxon>Saurischia</taxon>
        <taxon>Theropoda</taxon>
        <taxon>Coelurosauria</taxon>
        <taxon>Aves</taxon>
        <taxon>Neognathae</taxon>
        <taxon>Neoaves</taxon>
        <taxon>Telluraves</taxon>
        <taxon>Australaves</taxon>
        <taxon>Passeriformes</taxon>
        <taxon>Corvoidea</taxon>
        <taxon>Pachycephalidae</taxon>
        <taxon>Daphoenositta</taxon>
    </lineage>
</organism>
<dbReference type="InterPro" id="IPR004161">
    <property type="entry name" value="EFTu-like_2"/>
</dbReference>
<dbReference type="Gene3D" id="3.30.230.10">
    <property type="match status" value="1"/>
</dbReference>
<reference evidence="12 13" key="1">
    <citation type="submission" date="2019-09" db="EMBL/GenBank/DDBJ databases">
        <title>Bird 10,000 Genomes (B10K) Project - Family phase.</title>
        <authorList>
            <person name="Zhang G."/>
        </authorList>
    </citation>
    <scope>NUCLEOTIDE SEQUENCE [LARGE SCALE GENOMIC DNA]</scope>
    <source>
        <strain evidence="12">B10K-DU-029-47</strain>
        <tissue evidence="12">Heart</tissue>
    </source>
</reference>
<dbReference type="Gene3D" id="3.30.70.870">
    <property type="entry name" value="Elongation Factor G (Translational Gtpase), domain 3"/>
    <property type="match status" value="1"/>
</dbReference>
<dbReference type="InterPro" id="IPR009022">
    <property type="entry name" value="EFG_III"/>
</dbReference>
<keyword evidence="6" id="KW-0809">Transit peptide</keyword>
<dbReference type="GO" id="GO:0005739">
    <property type="term" value="C:mitochondrion"/>
    <property type="evidence" value="ECO:0007669"/>
    <property type="project" value="TreeGrafter"/>
</dbReference>
<dbReference type="InterPro" id="IPR005225">
    <property type="entry name" value="Small_GTP-bd"/>
</dbReference>
<dbReference type="InterPro" id="IPR020568">
    <property type="entry name" value="Ribosomal_Su5_D2-typ_SF"/>
</dbReference>
<dbReference type="SUPFAM" id="SSF54211">
    <property type="entry name" value="Ribosomal protein S5 domain 2-like"/>
    <property type="match status" value="1"/>
</dbReference>
<dbReference type="FunFam" id="3.40.50.300:FF:000539">
    <property type="entry name" value="Elongation factor G, mitochondrial"/>
    <property type="match status" value="1"/>
</dbReference>
<dbReference type="SUPFAM" id="SSF54980">
    <property type="entry name" value="EF-G C-terminal domain-like"/>
    <property type="match status" value="2"/>
</dbReference>
<dbReference type="PRINTS" id="PR00315">
    <property type="entry name" value="ELONGATNFCT"/>
</dbReference>
<dbReference type="GO" id="GO:0003924">
    <property type="term" value="F:GTPase activity"/>
    <property type="evidence" value="ECO:0007669"/>
    <property type="project" value="InterPro"/>
</dbReference>
<keyword evidence="2" id="KW-0547">Nucleotide-binding</keyword>
<evidence type="ECO:0000256" key="7">
    <source>
        <dbReference type="ARBA" id="ARBA00023128"/>
    </source>
</evidence>
<evidence type="ECO:0000256" key="6">
    <source>
        <dbReference type="ARBA" id="ARBA00022946"/>
    </source>
</evidence>
<comment type="similarity">
    <text evidence="1">Belongs to the TRAFAC class translation factor GTPase superfamily. Classic translation factor GTPase family. EF-G/EF-2 subfamily.</text>
</comment>
<dbReference type="PANTHER" id="PTHR43636:SF2">
    <property type="entry name" value="ELONGATION FACTOR G, MITOCHONDRIAL"/>
    <property type="match status" value="1"/>
</dbReference>
<dbReference type="HAMAP" id="MF_00054_B">
    <property type="entry name" value="EF_G_EF_2_B"/>
    <property type="match status" value="1"/>
</dbReference>
<dbReference type="EMBL" id="VZRO01002759">
    <property type="protein sequence ID" value="NWV49018.1"/>
    <property type="molecule type" value="Genomic_DNA"/>
</dbReference>
<keyword evidence="7" id="KW-0496">Mitochondrion</keyword>
<dbReference type="CDD" id="cd01886">
    <property type="entry name" value="EF-G"/>
    <property type="match status" value="1"/>
</dbReference>
<evidence type="ECO:0000313" key="12">
    <source>
        <dbReference type="EMBL" id="NWV49018.1"/>
    </source>
</evidence>
<dbReference type="NCBIfam" id="TIGR00231">
    <property type="entry name" value="small_GTP"/>
    <property type="match status" value="1"/>
</dbReference>
<dbReference type="PROSITE" id="PS00301">
    <property type="entry name" value="G_TR_1"/>
    <property type="match status" value="1"/>
</dbReference>
<dbReference type="GO" id="GO:0003746">
    <property type="term" value="F:translation elongation factor activity"/>
    <property type="evidence" value="ECO:0007669"/>
    <property type="project" value="UniProtKB-KW"/>
</dbReference>
<evidence type="ECO:0000256" key="1">
    <source>
        <dbReference type="ARBA" id="ARBA00005870"/>
    </source>
</evidence>
<dbReference type="PANTHER" id="PTHR43636">
    <property type="entry name" value="ELONGATION FACTOR G, MITOCHONDRIAL"/>
    <property type="match status" value="1"/>
</dbReference>
<evidence type="ECO:0000256" key="4">
    <source>
        <dbReference type="ARBA" id="ARBA00022801"/>
    </source>
</evidence>
<evidence type="ECO:0000313" key="13">
    <source>
        <dbReference type="Proteomes" id="UP000557315"/>
    </source>
</evidence>
<feature type="domain" description="Tr-type G" evidence="11">
    <location>
        <begin position="18"/>
        <end position="295"/>
    </location>
</feature>
<name>A0A7K6FEL4_9CORV</name>
<dbReference type="InterPro" id="IPR047872">
    <property type="entry name" value="EFG_IV"/>
</dbReference>
<dbReference type="InterPro" id="IPR009000">
    <property type="entry name" value="Transl_B-barrel_sf"/>
</dbReference>
<dbReference type="CDD" id="cd04091">
    <property type="entry name" value="mtEFG1_II_like"/>
    <property type="match status" value="1"/>
</dbReference>
<keyword evidence="13" id="KW-1185">Reference proteome</keyword>
<dbReference type="InterPro" id="IPR000795">
    <property type="entry name" value="T_Tr_GTP-bd_dom"/>
</dbReference>
<dbReference type="Proteomes" id="UP000557315">
    <property type="component" value="Unassembled WGS sequence"/>
</dbReference>
<dbReference type="InterPro" id="IPR035647">
    <property type="entry name" value="EFG_III/V"/>
</dbReference>
<dbReference type="Gene3D" id="3.30.70.240">
    <property type="match status" value="1"/>
</dbReference>
<proteinExistence type="inferred from homology"/>
<evidence type="ECO:0000256" key="9">
    <source>
        <dbReference type="ARBA" id="ARBA00049117"/>
    </source>
</evidence>
<dbReference type="FunFam" id="3.30.230.10:FF:000003">
    <property type="entry name" value="Elongation factor G"/>
    <property type="match status" value="1"/>
</dbReference>
<dbReference type="Pfam" id="PF14492">
    <property type="entry name" value="EFG_III"/>
    <property type="match status" value="1"/>
</dbReference>
<dbReference type="Pfam" id="PF03764">
    <property type="entry name" value="EFG_IV"/>
    <property type="match status" value="1"/>
</dbReference>
<feature type="non-terminal residue" evidence="12">
    <location>
        <position position="1"/>
    </location>
</feature>
<dbReference type="Pfam" id="PF00009">
    <property type="entry name" value="GTP_EFTU"/>
    <property type="match status" value="1"/>
</dbReference>
<feature type="non-terminal residue" evidence="12">
    <location>
        <position position="664"/>
    </location>
</feature>
<dbReference type="SMART" id="SM00889">
    <property type="entry name" value="EFG_IV"/>
    <property type="match status" value="1"/>
</dbReference>
<dbReference type="Pfam" id="PF03144">
    <property type="entry name" value="GTP_EFTU_D2"/>
    <property type="match status" value="1"/>
</dbReference>
<keyword evidence="3" id="KW-0251">Elongation factor</keyword>
<dbReference type="CDD" id="cd16262">
    <property type="entry name" value="EFG_III"/>
    <property type="match status" value="1"/>
</dbReference>
<dbReference type="Gene3D" id="3.40.50.300">
    <property type="entry name" value="P-loop containing nucleotide triphosphate hydrolases"/>
    <property type="match status" value="1"/>
</dbReference>
<keyword evidence="8" id="KW-0342">GTP-binding</keyword>
<dbReference type="PROSITE" id="PS51722">
    <property type="entry name" value="G_TR_2"/>
    <property type="match status" value="1"/>
</dbReference>
<dbReference type="CDD" id="cd01434">
    <property type="entry name" value="EFG_mtEFG1_IV"/>
    <property type="match status" value="1"/>
</dbReference>
<dbReference type="InterPro" id="IPR004540">
    <property type="entry name" value="Transl_elong_EFG/EF2"/>
</dbReference>
<evidence type="ECO:0000256" key="2">
    <source>
        <dbReference type="ARBA" id="ARBA00022741"/>
    </source>
</evidence>
<protein>
    <recommendedName>
        <fullName evidence="10">Protein iconoclast</fullName>
    </recommendedName>
</protein>
<dbReference type="GO" id="GO:0070125">
    <property type="term" value="P:mitochondrial translational elongation"/>
    <property type="evidence" value="ECO:0007669"/>
    <property type="project" value="TreeGrafter"/>
</dbReference>
<dbReference type="InterPro" id="IPR000640">
    <property type="entry name" value="EFG_V-like"/>
</dbReference>
<dbReference type="Pfam" id="PF00679">
    <property type="entry name" value="EFG_C"/>
    <property type="match status" value="1"/>
</dbReference>
<dbReference type="NCBIfam" id="TIGR00484">
    <property type="entry name" value="EF-G"/>
    <property type="match status" value="1"/>
</dbReference>
<evidence type="ECO:0000259" key="11">
    <source>
        <dbReference type="PROSITE" id="PS51722"/>
    </source>
</evidence>
<dbReference type="Gene3D" id="2.40.30.10">
    <property type="entry name" value="Translation factors"/>
    <property type="match status" value="1"/>
</dbReference>
<dbReference type="InterPro" id="IPR031157">
    <property type="entry name" value="G_TR_CS"/>
</dbReference>
<sequence>QLLLGSCRLCSSGVLPNERIRNIGISAHIDSGKTTLTERILFYTGRIAQMHEVKGKDGVGAVMDSMELERQRGITIQSAATYTMWKDTNINIIDTPGHVDFTIEVERSLRVLDGAILVLCAVGGVQCQTITVNRQMKRYNVPFLTFINKLDRMGSNPARAVQQLRSKLKHNAAFVQIPIGLEGNFKGIIDLIEEKAIYFDGALGQTLRYEEVPAELRAEAAERRRELIECVANADELLGELFLEEKVPTAAQLKLAIRRATLKKSFTPVLVGSALKNKGVQPLLDAVLEYLPNPSEVENYALLSQGDSEDQTKFLLNSARDDSQPFIGLAFKLEAGRFGQLTYVRVYQGVLRKAGHIYNTRTGKKVRVQRLVRMHSDTMEDVNEVYAGDICALFGIDCASGDTFTDKTSTDISMESIHVPDPVISVAMKPSNKNDLDKFSKGLGRFTREDPTFRIHFDEESKETIVSGMGELHLEIYAQRMEREYGCPCTMGKPKVAFRENISAPVPFEFTHKKQSGGAGQYGKVIGVLEPLDPQDFTKLEFEDRTIGTNIPKQFVPAVEKGFRGACEKGLVSGHRISGVRFVLEDGAHHMVDSNEISFIRAGEGALRQAMENAAVRILEPVMAVEVMAPTEFQGAVIAGINRRHGVITGQDGSEGYFTLYAEV</sequence>
<evidence type="ECO:0000256" key="3">
    <source>
        <dbReference type="ARBA" id="ARBA00022768"/>
    </source>
</evidence>
<comment type="caution">
    <text evidence="12">The sequence shown here is derived from an EMBL/GenBank/DDBJ whole genome shotgun (WGS) entry which is preliminary data.</text>
</comment>
<dbReference type="FunFam" id="3.30.70.870:FF:000008">
    <property type="entry name" value="Elongation factor G, mitochondrial"/>
    <property type="match status" value="1"/>
</dbReference>
<dbReference type="AlphaFoldDB" id="A0A7K6FEL4"/>
<dbReference type="InterPro" id="IPR005517">
    <property type="entry name" value="Transl_elong_EFG/EF2_IV"/>
</dbReference>
<keyword evidence="5" id="KW-0648">Protein biosynthesis</keyword>